<proteinExistence type="predicted"/>
<sequence>MPLKPFLATPHSHFHYPSPTDRNTPHTTQKKNWFEGWYYRITLPPSTTSSCSLSFVVIVSLEHNQDPAKSATAVQVMGPADSYFWQTQSCISDFRSLGPNQLSSPLESGYYNISENFMDVKLVGASPGTDPSPSPSLSPSSSSSSSSSSCHDFHFNISSIVPLCGWGDHHSGQKSTAGWLAKFSLFDPHWQITMSSASASGTIAYDNQTYSFSDAKFYAEKNWGSIFPEKWYWIQSNSFSPPFSDLCLTAGGGVRRISLPKSLSLRPFSSKTKTKTEDLGLVGIHYDSKFYEFVPWTGEMGWEVNEWGRWKFNARSKMSGGVSYECEVLATCDVPGTTIRAPTTDGMQFFCRDSLDGVVNLSLWELDQDGQRIKAIILNATSNSCGVEVGGDYSDGPWQATSRMSRVLKTLVKIPYLRRNLRRRKKAATANSARRKFLTSSSSLLASFSSASAFAAPKPPSPSDVQELEEIRTNPQKALKLTEKEFKTMIDRVSIGKSYKTSYMDKNAWLVYYTKGFDGVGRPSIEQETDLELLANKQAYLRNEMWLMIDDLRFGDATENQVQKLMDEFLKTILN</sequence>
<evidence type="ECO:0008006" key="4">
    <source>
        <dbReference type="Google" id="ProtNLM"/>
    </source>
</evidence>
<accession>A0A9W7E841</accession>
<name>A0A9W7E841_9STRA</name>
<dbReference type="PANTHER" id="PTHR35309:SF4">
    <property type="entry name" value="TOCOPHEROL CYCLASE"/>
    <property type="match status" value="1"/>
</dbReference>
<gene>
    <name evidence="2" type="ORF">TrST_g1485</name>
</gene>
<comment type="caution">
    <text evidence="2">The sequence shown here is derived from an EMBL/GenBank/DDBJ whole genome shotgun (WGS) entry which is preliminary data.</text>
</comment>
<dbReference type="GO" id="GO:0009976">
    <property type="term" value="F:tocopherol cyclase activity"/>
    <property type="evidence" value="ECO:0007669"/>
    <property type="project" value="InterPro"/>
</dbReference>
<dbReference type="OrthoDB" id="38968at2759"/>
<reference evidence="3" key="1">
    <citation type="journal article" date="2023" name="Commun. Biol.">
        <title>Genome analysis of Parmales, the sister group of diatoms, reveals the evolutionary specialization of diatoms from phago-mixotrophs to photoautotrophs.</title>
        <authorList>
            <person name="Ban H."/>
            <person name="Sato S."/>
            <person name="Yoshikawa S."/>
            <person name="Yamada K."/>
            <person name="Nakamura Y."/>
            <person name="Ichinomiya M."/>
            <person name="Sato N."/>
            <person name="Blanc-Mathieu R."/>
            <person name="Endo H."/>
            <person name="Kuwata A."/>
            <person name="Ogata H."/>
        </authorList>
    </citation>
    <scope>NUCLEOTIDE SEQUENCE [LARGE SCALE GENOMIC DNA]</scope>
    <source>
        <strain evidence="3">NIES 3701</strain>
    </source>
</reference>
<dbReference type="PANTHER" id="PTHR35309">
    <property type="match status" value="1"/>
</dbReference>
<dbReference type="AlphaFoldDB" id="A0A9W7E841"/>
<dbReference type="Proteomes" id="UP001165085">
    <property type="component" value="Unassembled WGS sequence"/>
</dbReference>
<dbReference type="InterPro" id="IPR025893">
    <property type="entry name" value="Tocopherol_cyclase"/>
</dbReference>
<keyword evidence="3" id="KW-1185">Reference proteome</keyword>
<dbReference type="Pfam" id="PF14249">
    <property type="entry name" value="Tocopherol_cycl"/>
    <property type="match status" value="2"/>
</dbReference>
<evidence type="ECO:0000256" key="1">
    <source>
        <dbReference type="SAM" id="MobiDB-lite"/>
    </source>
</evidence>
<protein>
    <recommendedName>
        <fullName evidence="4">Tocopherol cyclase</fullName>
    </recommendedName>
</protein>
<evidence type="ECO:0000313" key="3">
    <source>
        <dbReference type="Proteomes" id="UP001165085"/>
    </source>
</evidence>
<dbReference type="SUPFAM" id="SSF159245">
    <property type="entry name" value="AttH-like"/>
    <property type="match status" value="1"/>
</dbReference>
<evidence type="ECO:0000313" key="2">
    <source>
        <dbReference type="EMBL" id="GMH71899.1"/>
    </source>
</evidence>
<feature type="region of interest" description="Disordered" evidence="1">
    <location>
        <begin position="124"/>
        <end position="143"/>
    </location>
</feature>
<dbReference type="EMBL" id="BRXY01000152">
    <property type="protein sequence ID" value="GMH71899.1"/>
    <property type="molecule type" value="Genomic_DNA"/>
</dbReference>
<organism evidence="2 3">
    <name type="scientific">Triparma strigata</name>
    <dbReference type="NCBI Taxonomy" id="1606541"/>
    <lineage>
        <taxon>Eukaryota</taxon>
        <taxon>Sar</taxon>
        <taxon>Stramenopiles</taxon>
        <taxon>Ochrophyta</taxon>
        <taxon>Bolidophyceae</taxon>
        <taxon>Parmales</taxon>
        <taxon>Triparmaceae</taxon>
        <taxon>Triparma</taxon>
    </lineage>
</organism>